<protein>
    <submittedName>
        <fullName evidence="7">Uncharacterized protein (TIGR00297 family)</fullName>
    </submittedName>
</protein>
<keyword evidence="4 6" id="KW-1133">Transmembrane helix</keyword>
<feature type="transmembrane region" description="Helical" evidence="6">
    <location>
        <begin position="32"/>
        <end position="58"/>
    </location>
</feature>
<comment type="subcellular location">
    <subcellularLocation>
        <location evidence="1">Membrane</location>
        <topology evidence="1">Multi-pass membrane protein</topology>
    </subcellularLocation>
</comment>
<evidence type="ECO:0000256" key="4">
    <source>
        <dbReference type="ARBA" id="ARBA00022989"/>
    </source>
</evidence>
<dbReference type="OrthoDB" id="9808500at2"/>
<feature type="transmembrane region" description="Helical" evidence="6">
    <location>
        <begin position="190"/>
        <end position="210"/>
    </location>
</feature>
<dbReference type="AlphaFoldDB" id="A0A316D9I3"/>
<keyword evidence="3 6" id="KW-0812">Transmembrane</keyword>
<feature type="transmembrane region" description="Helical" evidence="6">
    <location>
        <begin position="89"/>
        <end position="106"/>
    </location>
</feature>
<dbReference type="Proteomes" id="UP000245634">
    <property type="component" value="Unassembled WGS sequence"/>
</dbReference>
<dbReference type="InterPro" id="IPR002794">
    <property type="entry name" value="DUF92_TMEM19"/>
</dbReference>
<keyword evidence="5 6" id="KW-0472">Membrane</keyword>
<feature type="transmembrane region" description="Helical" evidence="6">
    <location>
        <begin position="250"/>
        <end position="270"/>
    </location>
</feature>
<accession>A0A316D9I3</accession>
<evidence type="ECO:0000256" key="2">
    <source>
        <dbReference type="ARBA" id="ARBA00009012"/>
    </source>
</evidence>
<gene>
    <name evidence="7" type="ORF">C7459_106131</name>
</gene>
<dbReference type="RefSeq" id="WP_109688378.1">
    <property type="nucleotide sequence ID" value="NZ_QGGL01000006.1"/>
</dbReference>
<dbReference type="PANTHER" id="PTHR13353:SF5">
    <property type="entry name" value="TRANSMEMBRANE PROTEIN 19"/>
    <property type="match status" value="1"/>
</dbReference>
<organism evidence="7 8">
    <name type="scientific">Tumebacillus permanentifrigoris</name>
    <dbReference type="NCBI Taxonomy" id="378543"/>
    <lineage>
        <taxon>Bacteria</taxon>
        <taxon>Bacillati</taxon>
        <taxon>Bacillota</taxon>
        <taxon>Bacilli</taxon>
        <taxon>Bacillales</taxon>
        <taxon>Alicyclobacillaceae</taxon>
        <taxon>Tumebacillus</taxon>
    </lineage>
</organism>
<comment type="caution">
    <text evidence="7">The sequence shown here is derived from an EMBL/GenBank/DDBJ whole genome shotgun (WGS) entry which is preliminary data.</text>
</comment>
<reference evidence="7 8" key="1">
    <citation type="submission" date="2018-05" db="EMBL/GenBank/DDBJ databases">
        <title>Genomic Encyclopedia of Type Strains, Phase IV (KMG-IV): sequencing the most valuable type-strain genomes for metagenomic binning, comparative biology and taxonomic classification.</title>
        <authorList>
            <person name="Goeker M."/>
        </authorList>
    </citation>
    <scope>NUCLEOTIDE SEQUENCE [LARGE SCALE GENOMIC DNA]</scope>
    <source>
        <strain evidence="7 8">DSM 18773</strain>
    </source>
</reference>
<proteinExistence type="inferred from homology"/>
<feature type="transmembrane region" description="Helical" evidence="6">
    <location>
        <begin position="155"/>
        <end position="178"/>
    </location>
</feature>
<name>A0A316D9I3_9BACL</name>
<comment type="similarity">
    <text evidence="2">Belongs to the TMEM19 family.</text>
</comment>
<evidence type="ECO:0000313" key="7">
    <source>
        <dbReference type="EMBL" id="PWK13851.1"/>
    </source>
</evidence>
<sequence length="271" mass="28299">MVWSDWIIGLIGASVIAGLAYGKRSLSLSGLFAAVVVGTVLYALGNLAWFGTLIAFFLSSTVLSKFKQRAKAGVEATYEKSGRRDAGQVFANGGIAVLLCIGHYFVPHPAWWAAFIGVMATVNADTWATEIGGLSKSQPRSILTLKKVPTGTSGGISTLGTLATMAGGMFIGLCAWLLSIGFDALHVGFGWFLLTGLVAGTIGSLTDSIIGAKWQWMQRCVVCAKDVEAKTHCSTPTSAGRGVKWMNNDAVNLIASVAGGLVAMLLAGYAT</sequence>
<dbReference type="GO" id="GO:0016020">
    <property type="term" value="C:membrane"/>
    <property type="evidence" value="ECO:0007669"/>
    <property type="project" value="UniProtKB-SubCell"/>
</dbReference>
<dbReference type="Pfam" id="PF01940">
    <property type="entry name" value="DUF92"/>
    <property type="match status" value="1"/>
</dbReference>
<dbReference type="EMBL" id="QGGL01000006">
    <property type="protein sequence ID" value="PWK13851.1"/>
    <property type="molecule type" value="Genomic_DNA"/>
</dbReference>
<evidence type="ECO:0000256" key="5">
    <source>
        <dbReference type="ARBA" id="ARBA00023136"/>
    </source>
</evidence>
<keyword evidence="8" id="KW-1185">Reference proteome</keyword>
<evidence type="ECO:0000313" key="8">
    <source>
        <dbReference type="Proteomes" id="UP000245634"/>
    </source>
</evidence>
<evidence type="ECO:0000256" key="6">
    <source>
        <dbReference type="SAM" id="Phobius"/>
    </source>
</evidence>
<dbReference type="PANTHER" id="PTHR13353">
    <property type="entry name" value="TRANSMEMBRANE PROTEIN 19"/>
    <property type="match status" value="1"/>
</dbReference>
<evidence type="ECO:0000256" key="3">
    <source>
        <dbReference type="ARBA" id="ARBA00022692"/>
    </source>
</evidence>
<evidence type="ECO:0000256" key="1">
    <source>
        <dbReference type="ARBA" id="ARBA00004141"/>
    </source>
</evidence>